<proteinExistence type="predicted"/>
<dbReference type="OrthoDB" id="948134at2"/>
<evidence type="ECO:0000313" key="3">
    <source>
        <dbReference type="EMBL" id="QOQ86893.1"/>
    </source>
</evidence>
<feature type="transmembrane region" description="Helical" evidence="1">
    <location>
        <begin position="46"/>
        <end position="67"/>
    </location>
</feature>
<evidence type="ECO:0000256" key="1">
    <source>
        <dbReference type="SAM" id="Phobius"/>
    </source>
</evidence>
<dbReference type="GO" id="GO:0005886">
    <property type="term" value="C:plasma membrane"/>
    <property type="evidence" value="ECO:0007669"/>
    <property type="project" value="TreeGrafter"/>
</dbReference>
<feature type="transmembrane region" description="Helical" evidence="1">
    <location>
        <begin position="129"/>
        <end position="150"/>
    </location>
</feature>
<sequence length="214" mass="25116">MEEFLKSLMFEYHQYAYIVLFIWCILEGELGLIFAGIMCHAGLMSIVPAILVGGAGAFVGDQFYFYIGRYNKRFILKFFEKQKRKFAVAHLMLNNYGAIIIFLQRYMYGFRIIIPMSIGLTRYDSKKYAFFNLISGYIWAGSAIVISWYFGEEIWEFVGWAEKHWYLAIPIVLAFIGLIFYGTKSIENRILNQRKERKKSAISNIKSKFRRNQS</sequence>
<evidence type="ECO:0000259" key="2">
    <source>
        <dbReference type="Pfam" id="PF09335"/>
    </source>
</evidence>
<name>A0A7M1LEY9_9BACT</name>
<gene>
    <name evidence="3" type="ORF">IMC76_06665</name>
</gene>
<dbReference type="PANTHER" id="PTHR42709:SF2">
    <property type="entry name" value="INNER MEMBRANE PROTEIN YOHD"/>
    <property type="match status" value="1"/>
</dbReference>
<dbReference type="AlphaFoldDB" id="A0A7M1LEY9"/>
<feature type="transmembrane region" description="Helical" evidence="1">
    <location>
        <begin position="15"/>
        <end position="39"/>
    </location>
</feature>
<keyword evidence="4" id="KW-1185">Reference proteome</keyword>
<keyword evidence="1" id="KW-1133">Transmembrane helix</keyword>
<feature type="domain" description="VTT" evidence="2">
    <location>
        <begin position="32"/>
        <end position="145"/>
    </location>
</feature>
<keyword evidence="1" id="KW-0812">Transmembrane</keyword>
<organism evidence="3 4">
    <name type="scientific">Campylobacter corcagiensis</name>
    <dbReference type="NCBI Taxonomy" id="1448857"/>
    <lineage>
        <taxon>Bacteria</taxon>
        <taxon>Pseudomonadati</taxon>
        <taxon>Campylobacterota</taxon>
        <taxon>Epsilonproteobacteria</taxon>
        <taxon>Campylobacterales</taxon>
        <taxon>Campylobacteraceae</taxon>
        <taxon>Campylobacter</taxon>
    </lineage>
</organism>
<accession>A0A7M1LEY9</accession>
<evidence type="ECO:0000313" key="4">
    <source>
        <dbReference type="Proteomes" id="UP000594749"/>
    </source>
</evidence>
<feature type="transmembrane region" description="Helical" evidence="1">
    <location>
        <begin position="87"/>
        <end position="108"/>
    </location>
</feature>
<dbReference type="InterPro" id="IPR051311">
    <property type="entry name" value="DedA_domain"/>
</dbReference>
<dbReference type="PANTHER" id="PTHR42709">
    <property type="entry name" value="ALKALINE PHOSPHATASE LIKE PROTEIN"/>
    <property type="match status" value="1"/>
</dbReference>
<protein>
    <submittedName>
        <fullName evidence="3">DedA family protein</fullName>
    </submittedName>
</protein>
<dbReference type="Pfam" id="PF09335">
    <property type="entry name" value="VTT_dom"/>
    <property type="match status" value="1"/>
</dbReference>
<dbReference type="RefSeq" id="WP_025803741.1">
    <property type="nucleotide sequence ID" value="NZ_CP053842.1"/>
</dbReference>
<feature type="transmembrane region" description="Helical" evidence="1">
    <location>
        <begin position="165"/>
        <end position="183"/>
    </location>
</feature>
<reference evidence="3 4" key="1">
    <citation type="submission" date="2020-10" db="EMBL/GenBank/DDBJ databases">
        <title>Campylobacter and Helicobacter PacBio genomes.</title>
        <authorList>
            <person name="Lane C."/>
        </authorList>
    </citation>
    <scope>NUCLEOTIDE SEQUENCE [LARGE SCALE GENOMIC DNA]</scope>
    <source>
        <strain evidence="3 4">2016D-0077</strain>
    </source>
</reference>
<dbReference type="Proteomes" id="UP000594749">
    <property type="component" value="Chromosome"/>
</dbReference>
<keyword evidence="1" id="KW-0472">Membrane</keyword>
<dbReference type="InterPro" id="IPR032816">
    <property type="entry name" value="VTT_dom"/>
</dbReference>
<dbReference type="EMBL" id="CP063078">
    <property type="protein sequence ID" value="QOQ86893.1"/>
    <property type="molecule type" value="Genomic_DNA"/>
</dbReference>